<proteinExistence type="predicted"/>
<evidence type="ECO:0000313" key="3">
    <source>
        <dbReference type="Proteomes" id="UP000007374"/>
    </source>
</evidence>
<dbReference type="AlphaFoldDB" id="K2N3K2"/>
<reference evidence="2 3" key="1">
    <citation type="journal article" date="2012" name="J. Bacteriol.">
        <title>Genome Sequence of Nitratireductor indicus Type Strain C115.</title>
        <authorList>
            <person name="Lai Q."/>
            <person name="Li G."/>
            <person name="Yu Z."/>
            <person name="Shao Z."/>
        </authorList>
    </citation>
    <scope>NUCLEOTIDE SEQUENCE [LARGE SCALE GENOMIC DNA]</scope>
    <source>
        <strain evidence="2 3">C115</strain>
    </source>
</reference>
<keyword evidence="1" id="KW-0472">Membrane</keyword>
<dbReference type="Proteomes" id="UP000007374">
    <property type="component" value="Unassembled WGS sequence"/>
</dbReference>
<name>K2N3K2_9HYPH</name>
<evidence type="ECO:0000256" key="1">
    <source>
        <dbReference type="SAM" id="Phobius"/>
    </source>
</evidence>
<organism evidence="2 3">
    <name type="scientific">Nitratireductor indicus C115</name>
    <dbReference type="NCBI Taxonomy" id="1231190"/>
    <lineage>
        <taxon>Bacteria</taxon>
        <taxon>Pseudomonadati</taxon>
        <taxon>Pseudomonadota</taxon>
        <taxon>Alphaproteobacteria</taxon>
        <taxon>Hyphomicrobiales</taxon>
        <taxon>Phyllobacteriaceae</taxon>
        <taxon>Nitratireductor</taxon>
    </lineage>
</organism>
<evidence type="ECO:0000313" key="2">
    <source>
        <dbReference type="EMBL" id="EKF41973.1"/>
    </source>
</evidence>
<dbReference type="SUPFAM" id="SSF58113">
    <property type="entry name" value="Apolipoprotein A-I"/>
    <property type="match status" value="1"/>
</dbReference>
<evidence type="ECO:0008006" key="4">
    <source>
        <dbReference type="Google" id="ProtNLM"/>
    </source>
</evidence>
<feature type="transmembrane region" description="Helical" evidence="1">
    <location>
        <begin position="89"/>
        <end position="106"/>
    </location>
</feature>
<comment type="caution">
    <text evidence="2">The sequence shown here is derived from an EMBL/GenBank/DDBJ whole genome shotgun (WGS) entry which is preliminary data.</text>
</comment>
<keyword evidence="3" id="KW-1185">Reference proteome</keyword>
<dbReference type="PATRIC" id="fig|1231190.3.peg.2680"/>
<keyword evidence="1" id="KW-0812">Transmembrane</keyword>
<protein>
    <recommendedName>
        <fullName evidence="4">DUF883 domain-containing protein</fullName>
    </recommendedName>
</protein>
<dbReference type="OrthoDB" id="8454349at2"/>
<dbReference type="STRING" id="721133.SAMN05216176_104145"/>
<accession>K2N3K2</accession>
<dbReference type="EMBL" id="AMSI01000008">
    <property type="protein sequence ID" value="EKF41973.1"/>
    <property type="molecule type" value="Genomic_DNA"/>
</dbReference>
<dbReference type="eggNOG" id="COG4575">
    <property type="taxonomic scope" value="Bacteria"/>
</dbReference>
<sequence>MATSSRAPKNADVTSTDLEKDIGQLRADMAQLVEHLKKMGEQSGSAARKAANEGVEQLRVQGEAAMRSVRDGAEDLEHQLASTVRERPITSLALALGAGFLIALATRR</sequence>
<dbReference type="RefSeq" id="WP_009450756.1">
    <property type="nucleotide sequence ID" value="NZ_AMSI01000008.1"/>
</dbReference>
<keyword evidence="1" id="KW-1133">Transmembrane helix</keyword>
<gene>
    <name evidence="2" type="ORF">NA8A_12910</name>
</gene>